<dbReference type="GeneID" id="77475511"/>
<evidence type="ECO:0000313" key="1">
    <source>
        <dbReference type="EMBL" id="KAB1866902.1"/>
    </source>
</evidence>
<dbReference type="Pfam" id="PF11387">
    <property type="entry name" value="DUF2795"/>
    <property type="match status" value="1"/>
</dbReference>
<proteinExistence type="predicted"/>
<organism evidence="1 2">
    <name type="scientific">Microbacterium algeriense</name>
    <dbReference type="NCBI Taxonomy" id="2615184"/>
    <lineage>
        <taxon>Bacteria</taxon>
        <taxon>Bacillati</taxon>
        <taxon>Actinomycetota</taxon>
        <taxon>Actinomycetes</taxon>
        <taxon>Micrococcales</taxon>
        <taxon>Microbacteriaceae</taxon>
        <taxon>Microbacterium</taxon>
    </lineage>
</organism>
<dbReference type="InterPro" id="IPR021527">
    <property type="entry name" value="DUF2795"/>
</dbReference>
<reference evidence="2" key="1">
    <citation type="submission" date="2019-09" db="EMBL/GenBank/DDBJ databases">
        <title>Whole genome sequencing of Microbacterium maritypicum.</title>
        <authorList>
            <person name="Lenchi N."/>
        </authorList>
    </citation>
    <scope>NUCLEOTIDE SEQUENCE [LARGE SCALE GENOMIC DNA]</scope>
    <source>
        <strain evidence="2">G1</strain>
    </source>
</reference>
<comment type="caution">
    <text evidence="1">The sequence shown here is derived from an EMBL/GenBank/DDBJ whole genome shotgun (WGS) entry which is preliminary data.</text>
</comment>
<gene>
    <name evidence="1" type="ORF">F6A08_03575</name>
</gene>
<keyword evidence="2" id="KW-1185">Reference proteome</keyword>
<name>A0ABQ6V9Z1_9MICO</name>
<protein>
    <submittedName>
        <fullName evidence="1">DUF2795 domain-containing protein</fullName>
    </submittedName>
</protein>
<dbReference type="Proteomes" id="UP000478836">
    <property type="component" value="Unassembled WGS sequence"/>
</dbReference>
<evidence type="ECO:0000313" key="2">
    <source>
        <dbReference type="Proteomes" id="UP000478836"/>
    </source>
</evidence>
<sequence length="76" mass="8390">MSLTPTLDRFLAGMEYPATRDDLLREAAREGLGPDDRALLADLPEQSYSAAWHIRYRLARRSFVEGLSPTTAPAAA</sequence>
<dbReference type="RefSeq" id="WP_124896439.1">
    <property type="nucleotide sequence ID" value="NZ_JAMYEL010000006.1"/>
</dbReference>
<dbReference type="EMBL" id="WAAO01000001">
    <property type="protein sequence ID" value="KAB1866902.1"/>
    <property type="molecule type" value="Genomic_DNA"/>
</dbReference>
<accession>A0ABQ6V9Z1</accession>